<reference evidence="5 6" key="1">
    <citation type="journal article" date="2018" name="Nat. Biotechnol.">
        <title>A standardized bacterial taxonomy based on genome phylogeny substantially revises the tree of life.</title>
        <authorList>
            <person name="Parks D.H."/>
            <person name="Chuvochina M."/>
            <person name="Waite D.W."/>
            <person name="Rinke C."/>
            <person name="Skarshewski A."/>
            <person name="Chaumeil P.A."/>
            <person name="Hugenholtz P."/>
        </authorList>
    </citation>
    <scope>NUCLEOTIDE SEQUENCE [LARGE SCALE GENOMIC DNA]</scope>
    <source>
        <strain evidence="5">UBA9359</strain>
    </source>
</reference>
<dbReference type="InterPro" id="IPR018060">
    <property type="entry name" value="HTH_AraC"/>
</dbReference>
<dbReference type="InterPro" id="IPR020449">
    <property type="entry name" value="Tscrpt_reg_AraC-type_HTH"/>
</dbReference>
<dbReference type="SMART" id="SM00342">
    <property type="entry name" value="HTH_ARAC"/>
    <property type="match status" value="1"/>
</dbReference>
<accession>A0A3D5J416</accession>
<dbReference type="AlphaFoldDB" id="A0A3D5J416"/>
<evidence type="ECO:0000313" key="6">
    <source>
        <dbReference type="Proteomes" id="UP000264330"/>
    </source>
</evidence>
<name>A0A3D5J416_9FLAO</name>
<dbReference type="PANTHER" id="PTHR43280:SF32">
    <property type="entry name" value="TRANSCRIPTIONAL REGULATORY PROTEIN"/>
    <property type="match status" value="1"/>
</dbReference>
<dbReference type="GO" id="GO:0003700">
    <property type="term" value="F:DNA-binding transcription factor activity"/>
    <property type="evidence" value="ECO:0007669"/>
    <property type="project" value="InterPro"/>
</dbReference>
<evidence type="ECO:0000256" key="2">
    <source>
        <dbReference type="ARBA" id="ARBA00023125"/>
    </source>
</evidence>
<dbReference type="GO" id="GO:0043565">
    <property type="term" value="F:sequence-specific DNA binding"/>
    <property type="evidence" value="ECO:0007669"/>
    <property type="project" value="InterPro"/>
</dbReference>
<evidence type="ECO:0000256" key="3">
    <source>
        <dbReference type="ARBA" id="ARBA00023163"/>
    </source>
</evidence>
<keyword evidence="2" id="KW-0238">DNA-binding</keyword>
<keyword evidence="1" id="KW-0805">Transcription regulation</keyword>
<feature type="domain" description="HTH araC/xylS-type" evidence="4">
    <location>
        <begin position="200"/>
        <end position="302"/>
    </location>
</feature>
<evidence type="ECO:0000259" key="4">
    <source>
        <dbReference type="PROSITE" id="PS01124"/>
    </source>
</evidence>
<dbReference type="Proteomes" id="UP000264330">
    <property type="component" value="Unassembled WGS sequence"/>
</dbReference>
<keyword evidence="3" id="KW-0804">Transcription</keyword>
<dbReference type="InterPro" id="IPR009057">
    <property type="entry name" value="Homeodomain-like_sf"/>
</dbReference>
<sequence>MKNLFRFKSVSEFHSYSNLPKPEHPLISLIDYSKVSYPTDVGEIKWIQDFYSIGLKRNVSEKFNYGQQNYDFDEGVLSFVAPQQTLNIQINQAVKANASGWLVLIHPDFLWNTPLATSIKNYAFFGYAVNEALFLSEKEETNIVALFKNIQKEYQSTIDKFSQNIIISQIELLLNYAERYYERQFITRKITNHHILTKLEKRLDYYFNNSEVAANGIPTVSQIANDLNLSPNYLSSTLKIISGQSTQQHIQNKLIEKAKEKLSTTTLSISEIAFELGFEHSASFSKLFKKKTDSSPIEFRQSFN</sequence>
<dbReference type="PRINTS" id="PR00032">
    <property type="entry name" value="HTHARAC"/>
</dbReference>
<organism evidence="5 6">
    <name type="scientific">Zunongwangia profunda</name>
    <dbReference type="NCBI Taxonomy" id="398743"/>
    <lineage>
        <taxon>Bacteria</taxon>
        <taxon>Pseudomonadati</taxon>
        <taxon>Bacteroidota</taxon>
        <taxon>Flavobacteriia</taxon>
        <taxon>Flavobacteriales</taxon>
        <taxon>Flavobacteriaceae</taxon>
        <taxon>Zunongwangia</taxon>
    </lineage>
</organism>
<dbReference type="Pfam" id="PF12833">
    <property type="entry name" value="HTH_18"/>
    <property type="match status" value="1"/>
</dbReference>
<evidence type="ECO:0000313" key="5">
    <source>
        <dbReference type="EMBL" id="HCV82694.1"/>
    </source>
</evidence>
<dbReference type="EMBL" id="DPMF01000383">
    <property type="protein sequence ID" value="HCV82694.1"/>
    <property type="molecule type" value="Genomic_DNA"/>
</dbReference>
<proteinExistence type="predicted"/>
<comment type="caution">
    <text evidence="5">The sequence shown here is derived from an EMBL/GenBank/DDBJ whole genome shotgun (WGS) entry which is preliminary data.</text>
</comment>
<dbReference type="PANTHER" id="PTHR43280">
    <property type="entry name" value="ARAC-FAMILY TRANSCRIPTIONAL REGULATOR"/>
    <property type="match status" value="1"/>
</dbReference>
<dbReference type="SUPFAM" id="SSF46689">
    <property type="entry name" value="Homeodomain-like"/>
    <property type="match status" value="1"/>
</dbReference>
<protein>
    <submittedName>
        <fullName evidence="5">AraC family transcriptional regulator</fullName>
    </submittedName>
</protein>
<dbReference type="Gene3D" id="1.10.10.60">
    <property type="entry name" value="Homeodomain-like"/>
    <property type="match status" value="1"/>
</dbReference>
<evidence type="ECO:0000256" key="1">
    <source>
        <dbReference type="ARBA" id="ARBA00023015"/>
    </source>
</evidence>
<dbReference type="PROSITE" id="PS01124">
    <property type="entry name" value="HTH_ARAC_FAMILY_2"/>
    <property type="match status" value="1"/>
</dbReference>
<gene>
    <name evidence="5" type="ORF">DGQ38_16765</name>
</gene>